<accession>A0A9J6C886</accession>
<evidence type="ECO:0000256" key="1">
    <source>
        <dbReference type="ARBA" id="ARBA00004370"/>
    </source>
</evidence>
<reference evidence="6" key="1">
    <citation type="submission" date="2021-03" db="EMBL/GenBank/DDBJ databases">
        <title>Chromosome level genome of the anhydrobiotic midge Polypedilum vanderplanki.</title>
        <authorList>
            <person name="Yoshida Y."/>
            <person name="Kikawada T."/>
            <person name="Gusev O."/>
        </authorList>
    </citation>
    <scope>NUCLEOTIDE SEQUENCE</scope>
    <source>
        <strain evidence="6">NIAS01</strain>
        <tissue evidence="6">Whole body or cell culture</tissue>
    </source>
</reference>
<evidence type="ECO:0000256" key="2">
    <source>
        <dbReference type="ARBA" id="ARBA00022692"/>
    </source>
</evidence>
<feature type="transmembrane region" description="Helical" evidence="5">
    <location>
        <begin position="140"/>
        <end position="162"/>
    </location>
</feature>
<keyword evidence="3 5" id="KW-1133">Transmembrane helix</keyword>
<comment type="subcellular location">
    <subcellularLocation>
        <location evidence="1">Membrane</location>
    </subcellularLocation>
</comment>
<feature type="transmembrane region" description="Helical" evidence="5">
    <location>
        <begin position="349"/>
        <end position="366"/>
    </location>
</feature>
<dbReference type="PANTHER" id="PTHR23529">
    <property type="entry name" value="GH19118P-RELATED"/>
    <property type="match status" value="1"/>
</dbReference>
<name>A0A9J6C886_POLVA</name>
<dbReference type="PANTHER" id="PTHR23529:SF2">
    <property type="entry name" value="GH19118P-RELATED"/>
    <property type="match status" value="1"/>
</dbReference>
<feature type="transmembrane region" description="Helical" evidence="5">
    <location>
        <begin position="323"/>
        <end position="342"/>
    </location>
</feature>
<dbReference type="SUPFAM" id="SSF103473">
    <property type="entry name" value="MFS general substrate transporter"/>
    <property type="match status" value="1"/>
</dbReference>
<feature type="transmembrane region" description="Helical" evidence="5">
    <location>
        <begin position="438"/>
        <end position="461"/>
    </location>
</feature>
<evidence type="ECO:0000256" key="4">
    <source>
        <dbReference type="ARBA" id="ARBA00023136"/>
    </source>
</evidence>
<evidence type="ECO:0000313" key="7">
    <source>
        <dbReference type="Proteomes" id="UP001107558"/>
    </source>
</evidence>
<feature type="transmembrane region" description="Helical" evidence="5">
    <location>
        <begin position="283"/>
        <end position="303"/>
    </location>
</feature>
<feature type="transmembrane region" description="Helical" evidence="5">
    <location>
        <begin position="110"/>
        <end position="128"/>
    </location>
</feature>
<comment type="caution">
    <text evidence="6">The sequence shown here is derived from an EMBL/GenBank/DDBJ whole genome shotgun (WGS) entry which is preliminary data.</text>
</comment>
<keyword evidence="7" id="KW-1185">Reference proteome</keyword>
<protein>
    <recommendedName>
        <fullName evidence="8">Major facilitator superfamily (MFS) profile domain-containing protein</fullName>
    </recommendedName>
</protein>
<sequence length="478" mass="53803">MEREFEKLRKNGQFCEIKDKNPRGFIQWFDYMQKNKPQTNALVAGLMVILFGGQNIGWSIFNDHLDIQTWSGGYEDDGTVFWAITSFYLAAASGFLIGSLLVGKFSKINIYIFTTLLSATSATCFIIHPSSIYVVVPARIIAGISYGITYLTILIHACEIAVPKLRGMIVATVHFCLMIGVFTMSSSLIPVYKTRSYEVDPTKSMGLNALICLVSGMLLSLFLHKESPVYLIKKYHEEEALNTMIRLRSESHETATIRNDFNEFCMMVQEDSQSSLNLFKYSYQFAIVMIVKLVFVSSFNMLINNYMLELAKLHFYDAENDLTATILSGIRWGAMLIGMFLIDVKRMKLFFISSFGSGLILILLLFEPITDTSFGAVVVTIGFQFFSGLAIGLISDIFLVDSVNTRVKPFFIAMTNIIECSIQILLIVSYFYFKNISIMHFISIFGVIMIIGGAIAFTSILPDTTGLSLRLARNKFIQ</sequence>
<feature type="transmembrane region" description="Helical" evidence="5">
    <location>
        <begin position="81"/>
        <end position="103"/>
    </location>
</feature>
<feature type="transmembrane region" description="Helical" evidence="5">
    <location>
        <begin position="372"/>
        <end position="398"/>
    </location>
</feature>
<dbReference type="GO" id="GO:0016020">
    <property type="term" value="C:membrane"/>
    <property type="evidence" value="ECO:0007669"/>
    <property type="project" value="UniProtKB-SubCell"/>
</dbReference>
<organism evidence="6 7">
    <name type="scientific">Polypedilum vanderplanki</name>
    <name type="common">Sleeping chironomid midge</name>
    <dbReference type="NCBI Taxonomy" id="319348"/>
    <lineage>
        <taxon>Eukaryota</taxon>
        <taxon>Metazoa</taxon>
        <taxon>Ecdysozoa</taxon>
        <taxon>Arthropoda</taxon>
        <taxon>Hexapoda</taxon>
        <taxon>Insecta</taxon>
        <taxon>Pterygota</taxon>
        <taxon>Neoptera</taxon>
        <taxon>Endopterygota</taxon>
        <taxon>Diptera</taxon>
        <taxon>Nematocera</taxon>
        <taxon>Chironomoidea</taxon>
        <taxon>Chironomidae</taxon>
        <taxon>Chironominae</taxon>
        <taxon>Polypedilum</taxon>
        <taxon>Polypedilum</taxon>
    </lineage>
</organism>
<keyword evidence="4 5" id="KW-0472">Membrane</keyword>
<feature type="transmembrane region" description="Helical" evidence="5">
    <location>
        <begin position="41"/>
        <end position="61"/>
    </location>
</feature>
<evidence type="ECO:0008006" key="8">
    <source>
        <dbReference type="Google" id="ProtNLM"/>
    </source>
</evidence>
<evidence type="ECO:0000313" key="6">
    <source>
        <dbReference type="EMBL" id="KAG5678072.1"/>
    </source>
</evidence>
<dbReference type="Gene3D" id="1.20.1250.20">
    <property type="entry name" value="MFS general substrate transporter like domains"/>
    <property type="match status" value="1"/>
</dbReference>
<evidence type="ECO:0000256" key="3">
    <source>
        <dbReference type="ARBA" id="ARBA00022989"/>
    </source>
</evidence>
<dbReference type="OrthoDB" id="6612291at2759"/>
<feature type="transmembrane region" description="Helical" evidence="5">
    <location>
        <begin position="204"/>
        <end position="224"/>
    </location>
</feature>
<dbReference type="AlphaFoldDB" id="A0A9J6C886"/>
<dbReference type="Pfam" id="PF00083">
    <property type="entry name" value="Sugar_tr"/>
    <property type="match status" value="1"/>
</dbReference>
<dbReference type="InterPro" id="IPR005828">
    <property type="entry name" value="MFS_sugar_transport-like"/>
</dbReference>
<dbReference type="Proteomes" id="UP001107558">
    <property type="component" value="Chromosome 2"/>
</dbReference>
<dbReference type="GO" id="GO:0022857">
    <property type="term" value="F:transmembrane transporter activity"/>
    <property type="evidence" value="ECO:0007669"/>
    <property type="project" value="InterPro"/>
</dbReference>
<feature type="transmembrane region" description="Helical" evidence="5">
    <location>
        <begin position="410"/>
        <end position="432"/>
    </location>
</feature>
<dbReference type="EMBL" id="JADBJN010000002">
    <property type="protein sequence ID" value="KAG5678072.1"/>
    <property type="molecule type" value="Genomic_DNA"/>
</dbReference>
<keyword evidence="2 5" id="KW-0812">Transmembrane</keyword>
<gene>
    <name evidence="6" type="ORF">PVAND_007774</name>
</gene>
<proteinExistence type="predicted"/>
<evidence type="ECO:0000256" key="5">
    <source>
        <dbReference type="SAM" id="Phobius"/>
    </source>
</evidence>
<dbReference type="InterPro" id="IPR036259">
    <property type="entry name" value="MFS_trans_sf"/>
</dbReference>
<feature type="transmembrane region" description="Helical" evidence="5">
    <location>
        <begin position="169"/>
        <end position="192"/>
    </location>
</feature>